<dbReference type="Proteomes" id="UP000783213">
    <property type="component" value="Unassembled WGS sequence"/>
</dbReference>
<feature type="transmembrane region" description="Helical" evidence="1">
    <location>
        <begin position="550"/>
        <end position="570"/>
    </location>
</feature>
<dbReference type="RefSeq" id="XP_038808553.1">
    <property type="nucleotide sequence ID" value="XM_038954903.1"/>
</dbReference>
<name>A0ABQ7IH71_9HELO</name>
<keyword evidence="1" id="KW-0812">Transmembrane</keyword>
<evidence type="ECO:0000256" key="1">
    <source>
        <dbReference type="SAM" id="Phobius"/>
    </source>
</evidence>
<dbReference type="GeneID" id="62234053"/>
<keyword evidence="1" id="KW-1133">Transmembrane helix</keyword>
<keyword evidence="3" id="KW-1185">Reference proteome</keyword>
<accession>A0ABQ7IH71</accession>
<comment type="caution">
    <text evidence="2">The sequence shown here is derived from an EMBL/GenBank/DDBJ whole genome shotgun (WGS) entry which is preliminary data.</text>
</comment>
<feature type="transmembrane region" description="Helical" evidence="1">
    <location>
        <begin position="577"/>
        <end position="598"/>
    </location>
</feature>
<reference evidence="2 3" key="1">
    <citation type="journal article" date="2020" name="Genome Biol. Evol.">
        <title>Comparative genomics of Sclerotiniaceae.</title>
        <authorList>
            <person name="Valero Jimenez C.A."/>
            <person name="Steentjes M."/>
            <person name="Scholten O.E."/>
            <person name="Van Kan J.A.L."/>
        </authorList>
    </citation>
    <scope>NUCLEOTIDE SEQUENCE [LARGE SCALE GENOMIC DNA]</scope>
    <source>
        <strain evidence="2 3">B1</strain>
    </source>
</reference>
<keyword evidence="1" id="KW-0472">Membrane</keyword>
<evidence type="ECO:0000313" key="2">
    <source>
        <dbReference type="EMBL" id="KAF7924229.1"/>
    </source>
</evidence>
<sequence length="769" mass="87929">MSTSLTTGKTTKQFAESAQDDTKLLVLEQILKELREVSSHLRKQETRLSSVENGLRERSKLVDGKPIICGGNTIQVYSNDGRTSRTQIVDKTDESSSGNSTVVPLKYGIQGAISLPLDVMQIYHTDAISFERLGRKGVIEDEVPRLATSSEIDRWTSVVGDIYKVPEDGRLRLTFSTRWLLMLASSDDAQQHLDRIAHDEQLCRGHTTITDLFDSGQIIRYSIGVQDSNSGSHNNHCLNPTSTPCPVGTPNSKPLVAPWRRVISISCPELRSTTLTQELVRREDNDIRSQTIPCAVRGITPMDRIIFHIKYFEIHNVKREEYICVPWTKLKSGRLHSDKEFSSGKFRILLESSYRLVALADRGCKQYWTLLEHKPLIFSQTISEVMHSDGTPRNVLSTFFRYAINAVSEMIYKWEQILQYFDDSFTQKMSFLNPIKHDYLLLDDETFSRSKRYFWAITTLKELHAVISMNIYNVSKLINQRELTPIEGDEVELVEASRKKLRQCFKRLEGIADGLNKKKEEAIDMRDGLFNVSAVMESRAATKSGENVKLLTFVSIYFLPLSFCMSVWSINDGIFSLRLLEIVTIVVGLSTYLIVFNLDSLMNLSRALHQRFVVFAISMMEMEASHTTWGKRAYNFEKFSLHREIEHKPSDWRLVQYLLYRALGMIGTIGRSTALLKHTKQRLSLATVASMKEARNPIWRDRAQRFEDAWAEKSTDKPSNWPMCQYILVKGTGCSLISACFHRHFRDQTVPEPSQGQTITGDLENQQIK</sequence>
<evidence type="ECO:0008006" key="4">
    <source>
        <dbReference type="Google" id="ProtNLM"/>
    </source>
</evidence>
<protein>
    <recommendedName>
        <fullName evidence="4">Fungal N-terminal domain-containing protein</fullName>
    </recommendedName>
</protein>
<organism evidence="2 3">
    <name type="scientific">Botrytis deweyae</name>
    <dbReference type="NCBI Taxonomy" id="2478750"/>
    <lineage>
        <taxon>Eukaryota</taxon>
        <taxon>Fungi</taxon>
        <taxon>Dikarya</taxon>
        <taxon>Ascomycota</taxon>
        <taxon>Pezizomycotina</taxon>
        <taxon>Leotiomycetes</taxon>
        <taxon>Helotiales</taxon>
        <taxon>Sclerotiniaceae</taxon>
        <taxon>Botrytis</taxon>
    </lineage>
</organism>
<dbReference type="EMBL" id="RCSX01000017">
    <property type="protein sequence ID" value="KAF7924229.1"/>
    <property type="molecule type" value="Genomic_DNA"/>
</dbReference>
<gene>
    <name evidence="2" type="ORF">EAE98_007280</name>
</gene>
<proteinExistence type="predicted"/>
<evidence type="ECO:0000313" key="3">
    <source>
        <dbReference type="Proteomes" id="UP000783213"/>
    </source>
</evidence>